<proteinExistence type="predicted"/>
<dbReference type="Proteomes" id="UP001374584">
    <property type="component" value="Unassembled WGS sequence"/>
</dbReference>
<dbReference type="AlphaFoldDB" id="A0AAN9LE88"/>
<name>A0AAN9LE88_PHACN</name>
<evidence type="ECO:0000313" key="1">
    <source>
        <dbReference type="EMBL" id="KAK7333881.1"/>
    </source>
</evidence>
<gene>
    <name evidence="1" type="ORF">VNO80_30661</name>
</gene>
<evidence type="ECO:0000313" key="2">
    <source>
        <dbReference type="Proteomes" id="UP001374584"/>
    </source>
</evidence>
<sequence length="86" mass="8935">MDVDPPTLATHSSTTQNVKHCETHEKGVNGVPRAISCTEDSDSHLSPSSTVAIDMGENSEADGASFSSYGLDNSSAPGIILFLSNP</sequence>
<dbReference type="EMBL" id="JAYMYR010000011">
    <property type="protein sequence ID" value="KAK7333881.1"/>
    <property type="molecule type" value="Genomic_DNA"/>
</dbReference>
<protein>
    <submittedName>
        <fullName evidence="1">Uncharacterized protein</fullName>
    </submittedName>
</protein>
<comment type="caution">
    <text evidence="1">The sequence shown here is derived from an EMBL/GenBank/DDBJ whole genome shotgun (WGS) entry which is preliminary data.</text>
</comment>
<organism evidence="1 2">
    <name type="scientific">Phaseolus coccineus</name>
    <name type="common">Scarlet runner bean</name>
    <name type="synonym">Phaseolus multiflorus</name>
    <dbReference type="NCBI Taxonomy" id="3886"/>
    <lineage>
        <taxon>Eukaryota</taxon>
        <taxon>Viridiplantae</taxon>
        <taxon>Streptophyta</taxon>
        <taxon>Embryophyta</taxon>
        <taxon>Tracheophyta</taxon>
        <taxon>Spermatophyta</taxon>
        <taxon>Magnoliopsida</taxon>
        <taxon>eudicotyledons</taxon>
        <taxon>Gunneridae</taxon>
        <taxon>Pentapetalae</taxon>
        <taxon>rosids</taxon>
        <taxon>fabids</taxon>
        <taxon>Fabales</taxon>
        <taxon>Fabaceae</taxon>
        <taxon>Papilionoideae</taxon>
        <taxon>50 kb inversion clade</taxon>
        <taxon>NPAAA clade</taxon>
        <taxon>indigoferoid/millettioid clade</taxon>
        <taxon>Phaseoleae</taxon>
        <taxon>Phaseolus</taxon>
    </lineage>
</organism>
<reference evidence="1 2" key="1">
    <citation type="submission" date="2024-01" db="EMBL/GenBank/DDBJ databases">
        <title>The genomes of 5 underutilized Papilionoideae crops provide insights into root nodulation and disease resistanc.</title>
        <authorList>
            <person name="Jiang F."/>
        </authorList>
    </citation>
    <scope>NUCLEOTIDE SEQUENCE [LARGE SCALE GENOMIC DNA]</scope>
    <source>
        <strain evidence="1">JINMINGXINNONG_FW02</strain>
        <tissue evidence="1">Leaves</tissue>
    </source>
</reference>
<accession>A0AAN9LE88</accession>
<keyword evidence="2" id="KW-1185">Reference proteome</keyword>